<reference evidence="8 11" key="2">
    <citation type="submission" date="2019-08" db="EMBL/GenBank/DDBJ databases">
        <title>The genome sequence of a newly discovered highly antifungal drug resistant Aspergillus species, Aspergillus tanneri NIH 1004.</title>
        <authorList>
            <person name="Mounaud S."/>
            <person name="Singh I."/>
            <person name="Joardar V."/>
            <person name="Pakala S."/>
            <person name="Pakala S."/>
            <person name="Venepally P."/>
            <person name="Chung J.K."/>
            <person name="Losada L."/>
            <person name="Nierman W.C."/>
        </authorList>
    </citation>
    <scope>NUCLEOTIDE SEQUENCE [LARGE SCALE GENOMIC DNA]</scope>
    <source>
        <strain evidence="8 11">NIH1004</strain>
    </source>
</reference>
<dbReference type="RefSeq" id="XP_033423345.1">
    <property type="nucleotide sequence ID" value="XM_033572793.1"/>
</dbReference>
<protein>
    <submittedName>
        <fullName evidence="9">Uncharacterized protein</fullName>
    </submittedName>
</protein>
<dbReference type="GO" id="GO:0019748">
    <property type="term" value="P:secondary metabolic process"/>
    <property type="evidence" value="ECO:0007669"/>
    <property type="project" value="UniProtKB-ARBA"/>
</dbReference>
<evidence type="ECO:0000313" key="10">
    <source>
        <dbReference type="Proteomes" id="UP000308092"/>
    </source>
</evidence>
<organism evidence="9 10">
    <name type="scientific">Aspergillus tanneri</name>
    <dbReference type="NCBI Taxonomy" id="1220188"/>
    <lineage>
        <taxon>Eukaryota</taxon>
        <taxon>Fungi</taxon>
        <taxon>Dikarya</taxon>
        <taxon>Ascomycota</taxon>
        <taxon>Pezizomycotina</taxon>
        <taxon>Eurotiomycetes</taxon>
        <taxon>Eurotiomycetidae</taxon>
        <taxon>Eurotiales</taxon>
        <taxon>Aspergillaceae</taxon>
        <taxon>Aspergillus</taxon>
        <taxon>Aspergillus subgen. Circumdati</taxon>
    </lineage>
</organism>
<dbReference type="GO" id="GO:0004497">
    <property type="term" value="F:monooxygenase activity"/>
    <property type="evidence" value="ECO:0007669"/>
    <property type="project" value="UniProtKB-KW"/>
</dbReference>
<dbReference type="InterPro" id="IPR036396">
    <property type="entry name" value="Cyt_P450_sf"/>
</dbReference>
<dbReference type="InterPro" id="IPR001128">
    <property type="entry name" value="Cyt_P450"/>
</dbReference>
<comment type="caution">
    <text evidence="9">The sequence shown here is derived from an EMBL/GenBank/DDBJ whole genome shotgun (WGS) entry which is preliminary data.</text>
</comment>
<evidence type="ECO:0000256" key="4">
    <source>
        <dbReference type="ARBA" id="ARBA00023002"/>
    </source>
</evidence>
<keyword evidence="5 7" id="KW-0408">Iron</keyword>
<dbReference type="GO" id="GO:0020037">
    <property type="term" value="F:heme binding"/>
    <property type="evidence" value="ECO:0007669"/>
    <property type="project" value="InterPro"/>
</dbReference>
<proteinExistence type="inferred from homology"/>
<dbReference type="Proteomes" id="UP000324241">
    <property type="component" value="Unassembled WGS sequence"/>
</dbReference>
<dbReference type="EMBL" id="QUQM01000006">
    <property type="protein sequence ID" value="KAA8643984.1"/>
    <property type="molecule type" value="Genomic_DNA"/>
</dbReference>
<dbReference type="GeneID" id="54330882"/>
<evidence type="ECO:0000256" key="3">
    <source>
        <dbReference type="ARBA" id="ARBA00022723"/>
    </source>
</evidence>
<keyword evidence="10" id="KW-1185">Reference proteome</keyword>
<dbReference type="Gene3D" id="1.10.630.10">
    <property type="entry name" value="Cytochrome P450"/>
    <property type="match status" value="1"/>
</dbReference>
<gene>
    <name evidence="8" type="ORF">ATNIH1004_008180</name>
    <name evidence="9" type="ORF">EYZ11_011364</name>
</gene>
<evidence type="ECO:0000256" key="1">
    <source>
        <dbReference type="ARBA" id="ARBA00001971"/>
    </source>
</evidence>
<dbReference type="EMBL" id="SOSA01000694">
    <property type="protein sequence ID" value="THC89193.1"/>
    <property type="molecule type" value="Genomic_DNA"/>
</dbReference>
<evidence type="ECO:0000256" key="5">
    <source>
        <dbReference type="ARBA" id="ARBA00023004"/>
    </source>
</evidence>
<dbReference type="Proteomes" id="UP000308092">
    <property type="component" value="Unassembled WGS sequence"/>
</dbReference>
<reference evidence="9 10" key="1">
    <citation type="submission" date="2019-03" db="EMBL/GenBank/DDBJ databases">
        <title>The genome sequence of a newly discovered highly antifungal drug resistant Aspergillus species, Aspergillus tanneri NIH 1004.</title>
        <authorList>
            <person name="Mounaud S."/>
            <person name="Singh I."/>
            <person name="Joardar V."/>
            <person name="Pakala S."/>
            <person name="Pakala S."/>
            <person name="Venepally P."/>
            <person name="Hoover J."/>
            <person name="Nierman W."/>
            <person name="Chung J."/>
            <person name="Losada L."/>
        </authorList>
    </citation>
    <scope>NUCLEOTIDE SEQUENCE [LARGE SCALE GENOMIC DNA]</scope>
    <source>
        <strain evidence="9 10">NIH1004</strain>
    </source>
</reference>
<comment type="cofactor">
    <cofactor evidence="1 7">
        <name>heme</name>
        <dbReference type="ChEBI" id="CHEBI:30413"/>
    </cofactor>
</comment>
<dbReference type="PANTHER" id="PTHR46206">
    <property type="entry name" value="CYTOCHROME P450"/>
    <property type="match status" value="1"/>
</dbReference>
<evidence type="ECO:0000256" key="6">
    <source>
        <dbReference type="ARBA" id="ARBA00023033"/>
    </source>
</evidence>
<keyword evidence="7" id="KW-0349">Heme</keyword>
<dbReference type="VEuPathDB" id="FungiDB:EYZ11_011364"/>
<keyword evidence="6" id="KW-0503">Monooxygenase</keyword>
<keyword evidence="4" id="KW-0560">Oxidoreductase</keyword>
<dbReference type="PRINTS" id="PR00465">
    <property type="entry name" value="EP450IV"/>
</dbReference>
<dbReference type="STRING" id="1220188.A0A4S3J2Z1"/>
<dbReference type="GO" id="GO:0016705">
    <property type="term" value="F:oxidoreductase activity, acting on paired donors, with incorporation or reduction of molecular oxygen"/>
    <property type="evidence" value="ECO:0007669"/>
    <property type="project" value="InterPro"/>
</dbReference>
<dbReference type="AlphaFoldDB" id="A0A4S3J2Z1"/>
<keyword evidence="3 7" id="KW-0479">Metal-binding</keyword>
<dbReference type="InterPro" id="IPR002403">
    <property type="entry name" value="Cyt_P450_E_grp-IV"/>
</dbReference>
<evidence type="ECO:0000313" key="11">
    <source>
        <dbReference type="Proteomes" id="UP000324241"/>
    </source>
</evidence>
<dbReference type="GO" id="GO:0005506">
    <property type="term" value="F:iron ion binding"/>
    <property type="evidence" value="ECO:0007669"/>
    <property type="project" value="InterPro"/>
</dbReference>
<evidence type="ECO:0000256" key="2">
    <source>
        <dbReference type="ARBA" id="ARBA00010617"/>
    </source>
</evidence>
<evidence type="ECO:0000313" key="8">
    <source>
        <dbReference type="EMBL" id="KAA8643984.1"/>
    </source>
</evidence>
<accession>A0A4S3J2Z1</accession>
<evidence type="ECO:0000313" key="9">
    <source>
        <dbReference type="EMBL" id="THC89193.1"/>
    </source>
</evidence>
<comment type="similarity">
    <text evidence="2">Belongs to the cytochrome P450 family.</text>
</comment>
<dbReference type="OrthoDB" id="1844152at2759"/>
<dbReference type="SUPFAM" id="SSF48264">
    <property type="entry name" value="Cytochrome P450"/>
    <property type="match status" value="1"/>
</dbReference>
<sequence>MPSYWRIYSNLAAAQRIICSIIEERRVAAAADPNYEKHNDFLQWMMDNATPEESHPLDLAHRQLLVSLASIHTTSMQTSHFVYDLCAHPEYYKPLREEIIGVLRQDGGFQKTTLNKLRKMDSFLKESQRKSPPLVLSFQRVVQRALRLKDGTYLARGTQLAMASDAIAHNPSCLPGGGDPEDFDPFRYARLREDPSKPGNINRYQFATTDSTNLHFGHGIYVCPGRFFASNEIKLILCHMLLAYDFRFPQGQAHPANLSYEEAQYPDPTATVLMRQRMLSPAEADVSACLGL</sequence>
<dbReference type="Pfam" id="PF00067">
    <property type="entry name" value="p450"/>
    <property type="match status" value="1"/>
</dbReference>
<feature type="binding site" description="axial binding residue" evidence="7">
    <location>
        <position position="223"/>
    </location>
    <ligand>
        <name>heme</name>
        <dbReference type="ChEBI" id="CHEBI:30413"/>
    </ligand>
    <ligandPart>
        <name>Fe</name>
        <dbReference type="ChEBI" id="CHEBI:18248"/>
    </ligandPart>
</feature>
<dbReference type="PANTHER" id="PTHR46206:SF6">
    <property type="entry name" value="CYTOCHROME P450 MONOOXYGENASE AN1598-RELATED"/>
    <property type="match status" value="1"/>
</dbReference>
<evidence type="ECO:0000256" key="7">
    <source>
        <dbReference type="PIRSR" id="PIRSR602403-1"/>
    </source>
</evidence>
<name>A0A4S3J2Z1_9EURO</name>
<dbReference type="CDD" id="cd11041">
    <property type="entry name" value="CYP503A1-like"/>
    <property type="match status" value="1"/>
</dbReference>